<keyword evidence="2" id="KW-0472">Membrane</keyword>
<evidence type="ECO:0000313" key="4">
    <source>
        <dbReference type="EMBL" id="MBB6174963.1"/>
    </source>
</evidence>
<dbReference type="EMBL" id="JACHDS010000001">
    <property type="protein sequence ID" value="MBB6174963.1"/>
    <property type="molecule type" value="Genomic_DNA"/>
</dbReference>
<dbReference type="InterPro" id="IPR027417">
    <property type="entry name" value="P-loop_NTPase"/>
</dbReference>
<reference evidence="4 5" key="1">
    <citation type="submission" date="2020-08" db="EMBL/GenBank/DDBJ databases">
        <title>Sequencing the genomes of 1000 actinobacteria strains.</title>
        <authorList>
            <person name="Klenk H.-P."/>
        </authorList>
    </citation>
    <scope>NUCLEOTIDE SEQUENCE [LARGE SCALE GENOMIC DNA]</scope>
    <source>
        <strain evidence="4 5">DSM 46659</strain>
    </source>
</reference>
<dbReference type="Pfam" id="PF26449">
    <property type="entry name" value="DUF8128"/>
    <property type="match status" value="1"/>
</dbReference>
<evidence type="ECO:0000313" key="5">
    <source>
        <dbReference type="Proteomes" id="UP000546642"/>
    </source>
</evidence>
<proteinExistence type="predicted"/>
<dbReference type="SUPFAM" id="SSF52540">
    <property type="entry name" value="P-loop containing nucleoside triphosphate hydrolases"/>
    <property type="match status" value="1"/>
</dbReference>
<dbReference type="InterPro" id="IPR058441">
    <property type="entry name" value="DUF8128"/>
</dbReference>
<dbReference type="PANTHER" id="PTHR30121">
    <property type="entry name" value="UNCHARACTERIZED PROTEIN YJGR-RELATED"/>
    <property type="match status" value="1"/>
</dbReference>
<keyword evidence="5" id="KW-1185">Reference proteome</keyword>
<dbReference type="Gene3D" id="3.40.50.300">
    <property type="entry name" value="P-loop containing nucleotide triphosphate hydrolases"/>
    <property type="match status" value="2"/>
</dbReference>
<comment type="caution">
    <text evidence="4">The sequence shown here is derived from an EMBL/GenBank/DDBJ whole genome shotgun (WGS) entry which is preliminary data.</text>
</comment>
<dbReference type="CDD" id="cd01127">
    <property type="entry name" value="TrwB_TraG_TraD_VirD4"/>
    <property type="match status" value="1"/>
</dbReference>
<dbReference type="RefSeq" id="WP_184079342.1">
    <property type="nucleotide sequence ID" value="NZ_JACHDS010000001.1"/>
</dbReference>
<keyword evidence="2" id="KW-0812">Transmembrane</keyword>
<dbReference type="Proteomes" id="UP000546642">
    <property type="component" value="Unassembled WGS sequence"/>
</dbReference>
<evidence type="ECO:0000256" key="1">
    <source>
        <dbReference type="SAM" id="MobiDB-lite"/>
    </source>
</evidence>
<dbReference type="InterPro" id="IPR051162">
    <property type="entry name" value="T4SS_component"/>
</dbReference>
<protein>
    <recommendedName>
        <fullName evidence="3">DUF8128 domain-containing protein</fullName>
    </recommendedName>
</protein>
<dbReference type="AlphaFoldDB" id="A0A7X0D7Y2"/>
<keyword evidence="2" id="KW-1133">Transmembrane helix</keyword>
<feature type="region of interest" description="Disordered" evidence="1">
    <location>
        <begin position="137"/>
        <end position="157"/>
    </location>
</feature>
<feature type="domain" description="DUF8128" evidence="3">
    <location>
        <begin position="60"/>
        <end position="347"/>
    </location>
</feature>
<accession>A0A7X0D7Y2</accession>
<dbReference type="PANTHER" id="PTHR30121:SF11">
    <property type="entry name" value="AAA+ ATPASE DOMAIN-CONTAINING PROTEIN"/>
    <property type="match status" value="1"/>
</dbReference>
<feature type="transmembrane region" description="Helical" evidence="2">
    <location>
        <begin position="20"/>
        <end position="44"/>
    </location>
</feature>
<evidence type="ECO:0000259" key="3">
    <source>
        <dbReference type="Pfam" id="PF26449"/>
    </source>
</evidence>
<sequence length="775" mass="84141">MNFDLTDLGNLPTALAHFVFALIAVHGWALLWVAASCVAILLTVRAVARVVRHLFWARQARLVEILPPPDSELSGAEALWTGMLGLLRPAWKRLLFGQPHVVWEYVMDTHGVRVRMWVPGPTPPGLVERAIEAAWPGASATSRPVPPRDTSTRAHGGHLRLARPDHYPIATGHDDDPIRSLIGAAGSPSAGEQVLVQVAARPVTGRRLRHANRAAAQLRQVHSANSSVFDTLTPGGNQRSASLMALRPEVSGEVRAILTKSTAPRLETCVRYVVTHPGEGAKGRERRRGRAHAVAASFAVFTHFNHYRRQWVPLIADRLAHARWLGHGDLLSAKELAAVAHLPVDETVPGLERAPARPTAPPPGIASDTDDTRLLGVADAAKARPIGLRVADARHHMHVIGGTGTGKTTFLLNMILDDIKKHRGLVFIEPKGESNLLLSRLPEEAAERVVLIDPDDNAPPPALNVLSGGRGERDRAADMVTGIFRRIFADSWGPRTEDILRSACLTLAGTPHAGLANIPRLLENTAFRRRAIAHVDDPVLRGFWAWYDELSEPARAHATAPLANKLRSVLLRGFARDLLATTDRGLNLRALLDSGSVIIARLPKGVLGEDTSSLLGSLLLAQVWNAVLSRARQTAAERQDVGIYLDECQNFLTLPYGIDDMLAEARAYRAGLVLAHQDLAQLPRDLQNAVAANARSKVFFDVSPQDARDLARHVRPNLAEHDLSHLAAYQAAARLVSNGALSPSFTLRTRPLPPPVKGRATAVRKAARQHTPSSA</sequence>
<organism evidence="4 5">
    <name type="scientific">Nocardiopsis mwathae</name>
    <dbReference type="NCBI Taxonomy" id="1472723"/>
    <lineage>
        <taxon>Bacteria</taxon>
        <taxon>Bacillati</taxon>
        <taxon>Actinomycetota</taxon>
        <taxon>Actinomycetes</taxon>
        <taxon>Streptosporangiales</taxon>
        <taxon>Nocardiopsidaceae</taxon>
        <taxon>Nocardiopsis</taxon>
    </lineage>
</organism>
<name>A0A7X0D7Y2_9ACTN</name>
<evidence type="ECO:0000256" key="2">
    <source>
        <dbReference type="SAM" id="Phobius"/>
    </source>
</evidence>
<feature type="region of interest" description="Disordered" evidence="1">
    <location>
        <begin position="351"/>
        <end position="370"/>
    </location>
</feature>
<gene>
    <name evidence="4" type="ORF">HNR23_005023</name>
</gene>
<feature type="region of interest" description="Disordered" evidence="1">
    <location>
        <begin position="746"/>
        <end position="775"/>
    </location>
</feature>